<feature type="transmembrane region" description="Helical" evidence="1">
    <location>
        <begin position="47"/>
        <end position="67"/>
    </location>
</feature>
<proteinExistence type="predicted"/>
<evidence type="ECO:0000313" key="3">
    <source>
        <dbReference type="Proteomes" id="UP000198287"/>
    </source>
</evidence>
<keyword evidence="3" id="KW-1185">Reference proteome</keyword>
<reference evidence="2 3" key="1">
    <citation type="submission" date="2015-12" db="EMBL/GenBank/DDBJ databases">
        <title>The genome of Folsomia candida.</title>
        <authorList>
            <person name="Faddeeva A."/>
            <person name="Derks M.F."/>
            <person name="Anvar Y."/>
            <person name="Smit S."/>
            <person name="Van Straalen N."/>
            <person name="Roelofs D."/>
        </authorList>
    </citation>
    <scope>NUCLEOTIDE SEQUENCE [LARGE SCALE GENOMIC DNA]</scope>
    <source>
        <strain evidence="2 3">VU population</strain>
        <tissue evidence="2">Whole body</tissue>
    </source>
</reference>
<dbReference type="AlphaFoldDB" id="A0A226DAE4"/>
<sequence>MVKKNFTLNCEFCLCTMFVLNWTLIATTVLLVGRKGRLEVLSQPDYLISYVSMTTIAASTVGLASLFSHGVWLGDDFSCASATFVWSERDYCFIFLVEFEFLRRLLSL</sequence>
<dbReference type="Proteomes" id="UP000198287">
    <property type="component" value="Unassembled WGS sequence"/>
</dbReference>
<organism evidence="2 3">
    <name type="scientific">Folsomia candida</name>
    <name type="common">Springtail</name>
    <dbReference type="NCBI Taxonomy" id="158441"/>
    <lineage>
        <taxon>Eukaryota</taxon>
        <taxon>Metazoa</taxon>
        <taxon>Ecdysozoa</taxon>
        <taxon>Arthropoda</taxon>
        <taxon>Hexapoda</taxon>
        <taxon>Collembola</taxon>
        <taxon>Entomobryomorpha</taxon>
        <taxon>Isotomoidea</taxon>
        <taxon>Isotomidae</taxon>
        <taxon>Proisotominae</taxon>
        <taxon>Folsomia</taxon>
    </lineage>
</organism>
<evidence type="ECO:0000256" key="1">
    <source>
        <dbReference type="SAM" id="Phobius"/>
    </source>
</evidence>
<evidence type="ECO:0000313" key="2">
    <source>
        <dbReference type="EMBL" id="OXA42110.1"/>
    </source>
</evidence>
<feature type="transmembrane region" description="Helical" evidence="1">
    <location>
        <begin position="12"/>
        <end position="32"/>
    </location>
</feature>
<gene>
    <name evidence="2" type="ORF">Fcan01_23059</name>
</gene>
<dbReference type="EMBL" id="LNIX01000027">
    <property type="protein sequence ID" value="OXA42110.1"/>
    <property type="molecule type" value="Genomic_DNA"/>
</dbReference>
<name>A0A226DAE4_FOLCA</name>
<keyword evidence="1" id="KW-0812">Transmembrane</keyword>
<protein>
    <submittedName>
        <fullName evidence="2">Uncharacterized protein</fullName>
    </submittedName>
</protein>
<comment type="caution">
    <text evidence="2">The sequence shown here is derived from an EMBL/GenBank/DDBJ whole genome shotgun (WGS) entry which is preliminary data.</text>
</comment>
<keyword evidence="1" id="KW-0472">Membrane</keyword>
<accession>A0A226DAE4</accession>
<keyword evidence="1" id="KW-1133">Transmembrane helix</keyword>